<dbReference type="SUPFAM" id="SSF82185">
    <property type="entry name" value="Histone H3 K4-specific methyltransferase SET7/9 N-terminal domain"/>
    <property type="match status" value="1"/>
</dbReference>
<name>A0A6P6BHH9_DURZI</name>
<organism evidence="1 2">
    <name type="scientific">Durio zibethinus</name>
    <name type="common">Durian</name>
    <dbReference type="NCBI Taxonomy" id="66656"/>
    <lineage>
        <taxon>Eukaryota</taxon>
        <taxon>Viridiplantae</taxon>
        <taxon>Streptophyta</taxon>
        <taxon>Embryophyta</taxon>
        <taxon>Tracheophyta</taxon>
        <taxon>Spermatophyta</taxon>
        <taxon>Magnoliopsida</taxon>
        <taxon>eudicotyledons</taxon>
        <taxon>Gunneridae</taxon>
        <taxon>Pentapetalae</taxon>
        <taxon>rosids</taxon>
        <taxon>malvids</taxon>
        <taxon>Malvales</taxon>
        <taxon>Malvaceae</taxon>
        <taxon>Helicteroideae</taxon>
        <taxon>Durio</taxon>
    </lineage>
</organism>
<reference evidence="2" key="1">
    <citation type="submission" date="2025-08" db="UniProtKB">
        <authorList>
            <consortium name="RefSeq"/>
        </authorList>
    </citation>
    <scope>IDENTIFICATION</scope>
    <source>
        <tissue evidence="2">Fruit stalk</tissue>
    </source>
</reference>
<dbReference type="GO" id="GO:0009707">
    <property type="term" value="C:chloroplast outer membrane"/>
    <property type="evidence" value="ECO:0007669"/>
    <property type="project" value="TreeGrafter"/>
</dbReference>
<gene>
    <name evidence="2" type="primary">LOC111318124</name>
</gene>
<dbReference type="GeneID" id="111318124"/>
<dbReference type="PANTHER" id="PTHR43215:SF15">
    <property type="entry name" value="PROTEIN ACCUMULATION AND REPLICATION OF CHLOROPLASTS 3, CHLOROPLASTIC"/>
    <property type="match status" value="1"/>
</dbReference>
<dbReference type="GO" id="GO:0010020">
    <property type="term" value="P:chloroplast fission"/>
    <property type="evidence" value="ECO:0007669"/>
    <property type="project" value="TreeGrafter"/>
</dbReference>
<dbReference type="GO" id="GO:0005829">
    <property type="term" value="C:cytosol"/>
    <property type="evidence" value="ECO:0007669"/>
    <property type="project" value="TreeGrafter"/>
</dbReference>
<dbReference type="AlphaFoldDB" id="A0A6P6BHH9"/>
<protein>
    <submittedName>
        <fullName evidence="2">Protein ACCUMULATION AND REPLICATION OF CHLOROPLASTS 3-like</fullName>
    </submittedName>
</protein>
<dbReference type="PANTHER" id="PTHR43215">
    <property type="entry name" value="RADIAL SPOKE HEAD 1 HOMOLOG"/>
    <property type="match status" value="1"/>
</dbReference>
<sequence length="84" mass="9879">MVMFGRFYFHMGDDQWFANFWKGKAYGEGRSYSKSGDVFFCHFEDGRRHGHFLYITAYGARYIEIWNEGVLMSPQQMDTDAVLG</sequence>
<dbReference type="OrthoDB" id="270720at2759"/>
<dbReference type="Proteomes" id="UP000515121">
    <property type="component" value="Unplaced"/>
</dbReference>
<dbReference type="Gene3D" id="2.20.110.10">
    <property type="entry name" value="Histone H3 K4-specific methyltransferase SET7/9 N-terminal domain"/>
    <property type="match status" value="1"/>
</dbReference>
<dbReference type="RefSeq" id="XP_022776525.1">
    <property type="nucleotide sequence ID" value="XM_022920790.1"/>
</dbReference>
<accession>A0A6P6BHH9</accession>
<proteinExistence type="predicted"/>
<evidence type="ECO:0000313" key="2">
    <source>
        <dbReference type="RefSeq" id="XP_022776525.1"/>
    </source>
</evidence>
<evidence type="ECO:0000313" key="1">
    <source>
        <dbReference type="Proteomes" id="UP000515121"/>
    </source>
</evidence>
<keyword evidence="1" id="KW-1185">Reference proteome</keyword>
<dbReference type="KEGG" id="dzi:111318124"/>